<dbReference type="PANTHER" id="PTHR43065">
    <property type="entry name" value="SENSOR HISTIDINE KINASE"/>
    <property type="match status" value="1"/>
</dbReference>
<name>A0A9W6D1M9_9BACT</name>
<dbReference type="RefSeq" id="WP_281792737.1">
    <property type="nucleotide sequence ID" value="NZ_BSDR01000001.1"/>
</dbReference>
<dbReference type="SUPFAM" id="SSF52172">
    <property type="entry name" value="CheY-like"/>
    <property type="match status" value="1"/>
</dbReference>
<feature type="modified residue" description="4-aspartylphosphate" evidence="8">
    <location>
        <position position="1164"/>
    </location>
</feature>
<dbReference type="SMART" id="SM00388">
    <property type="entry name" value="HisKA"/>
    <property type="match status" value="1"/>
</dbReference>
<dbReference type="Proteomes" id="UP001144372">
    <property type="component" value="Unassembled WGS sequence"/>
</dbReference>
<evidence type="ECO:0000256" key="4">
    <source>
        <dbReference type="ARBA" id="ARBA00022553"/>
    </source>
</evidence>
<comment type="subcellular location">
    <subcellularLocation>
        <location evidence="2">Membrane</location>
    </subcellularLocation>
</comment>
<comment type="catalytic activity">
    <reaction evidence="1">
        <text>ATP + protein L-histidine = ADP + protein N-phospho-L-histidine.</text>
        <dbReference type="EC" id="2.7.13.3"/>
    </reaction>
</comment>
<evidence type="ECO:0000256" key="1">
    <source>
        <dbReference type="ARBA" id="ARBA00000085"/>
    </source>
</evidence>
<dbReference type="PROSITE" id="PS50839">
    <property type="entry name" value="CHASE"/>
    <property type="match status" value="1"/>
</dbReference>
<dbReference type="SUPFAM" id="SSF55874">
    <property type="entry name" value="ATPase domain of HSP90 chaperone/DNA topoisomerase II/histidine kinase"/>
    <property type="match status" value="1"/>
</dbReference>
<dbReference type="CDD" id="cd00130">
    <property type="entry name" value="PAS"/>
    <property type="match status" value="1"/>
</dbReference>
<dbReference type="Gene3D" id="1.10.287.130">
    <property type="match status" value="1"/>
</dbReference>
<dbReference type="InterPro" id="IPR004358">
    <property type="entry name" value="Sig_transdc_His_kin-like_C"/>
</dbReference>
<dbReference type="SUPFAM" id="SSF55785">
    <property type="entry name" value="PYP-like sensor domain (PAS domain)"/>
    <property type="match status" value="2"/>
</dbReference>
<feature type="transmembrane region" description="Helical" evidence="9">
    <location>
        <begin position="230"/>
        <end position="253"/>
    </location>
</feature>
<evidence type="ECO:0000256" key="6">
    <source>
        <dbReference type="ARBA" id="ARBA00022989"/>
    </source>
</evidence>
<dbReference type="InterPro" id="IPR003661">
    <property type="entry name" value="HisK_dim/P_dom"/>
</dbReference>
<dbReference type="InterPro" id="IPR036890">
    <property type="entry name" value="HATPase_C_sf"/>
</dbReference>
<dbReference type="PROSITE" id="PS50112">
    <property type="entry name" value="PAS"/>
    <property type="match status" value="1"/>
</dbReference>
<dbReference type="SMART" id="SM00448">
    <property type="entry name" value="REC"/>
    <property type="match status" value="1"/>
</dbReference>
<dbReference type="Pfam" id="PF08448">
    <property type="entry name" value="PAS_4"/>
    <property type="match status" value="1"/>
</dbReference>
<gene>
    <name evidence="15" type="ORF">DAMNIGENAA_10610</name>
</gene>
<dbReference type="InterPro" id="IPR011006">
    <property type="entry name" value="CheY-like_superfamily"/>
</dbReference>
<feature type="domain" description="Response regulatory" evidence="11">
    <location>
        <begin position="1112"/>
        <end position="1229"/>
    </location>
</feature>
<dbReference type="Gene3D" id="3.30.565.10">
    <property type="entry name" value="Histidine kinase-like ATPase, C-terminal domain"/>
    <property type="match status" value="1"/>
</dbReference>
<dbReference type="Pfam" id="PF00512">
    <property type="entry name" value="HisKA"/>
    <property type="match status" value="1"/>
</dbReference>
<evidence type="ECO:0000259" key="12">
    <source>
        <dbReference type="PROSITE" id="PS50112"/>
    </source>
</evidence>
<feature type="transmembrane region" description="Helical" evidence="9">
    <location>
        <begin position="200"/>
        <end position="218"/>
    </location>
</feature>
<evidence type="ECO:0000259" key="10">
    <source>
        <dbReference type="PROSITE" id="PS50109"/>
    </source>
</evidence>
<dbReference type="Gene3D" id="3.30.450.20">
    <property type="entry name" value="PAS domain"/>
    <property type="match status" value="2"/>
</dbReference>
<dbReference type="Gene3D" id="3.30.450.350">
    <property type="entry name" value="CHASE domain"/>
    <property type="match status" value="1"/>
</dbReference>
<evidence type="ECO:0000256" key="9">
    <source>
        <dbReference type="SAM" id="Phobius"/>
    </source>
</evidence>
<feature type="transmembrane region" description="Helical" evidence="9">
    <location>
        <begin position="551"/>
        <end position="572"/>
    </location>
</feature>
<dbReference type="PROSITE" id="PS50109">
    <property type="entry name" value="HIS_KIN"/>
    <property type="match status" value="1"/>
</dbReference>
<dbReference type="Gene3D" id="3.40.50.2300">
    <property type="match status" value="1"/>
</dbReference>
<evidence type="ECO:0000256" key="5">
    <source>
        <dbReference type="ARBA" id="ARBA00022692"/>
    </source>
</evidence>
<dbReference type="InterPro" id="IPR042240">
    <property type="entry name" value="CHASE_sf"/>
</dbReference>
<dbReference type="InterPro" id="IPR005467">
    <property type="entry name" value="His_kinase_dom"/>
</dbReference>
<organism evidence="15 16">
    <name type="scientific">Desulforhabdus amnigena</name>
    <dbReference type="NCBI Taxonomy" id="40218"/>
    <lineage>
        <taxon>Bacteria</taxon>
        <taxon>Pseudomonadati</taxon>
        <taxon>Thermodesulfobacteriota</taxon>
        <taxon>Syntrophobacteria</taxon>
        <taxon>Syntrophobacterales</taxon>
        <taxon>Syntrophobacteraceae</taxon>
        <taxon>Desulforhabdus</taxon>
    </lineage>
</organism>
<feature type="domain" description="PAS" evidence="12">
    <location>
        <begin position="740"/>
        <end position="794"/>
    </location>
</feature>
<dbReference type="Pfam" id="PF00072">
    <property type="entry name" value="Response_reg"/>
    <property type="match status" value="1"/>
</dbReference>
<dbReference type="PANTHER" id="PTHR43065:SF42">
    <property type="entry name" value="TWO-COMPONENT SENSOR PPRA"/>
    <property type="match status" value="1"/>
</dbReference>
<protein>
    <recommendedName>
        <fullName evidence="3">histidine kinase</fullName>
        <ecNumber evidence="3">2.7.13.3</ecNumber>
    </recommendedName>
</protein>
<proteinExistence type="predicted"/>
<dbReference type="InterPro" id="IPR006189">
    <property type="entry name" value="CHASE_dom"/>
</dbReference>
<dbReference type="Pfam" id="PF03924">
    <property type="entry name" value="CHASE"/>
    <property type="match status" value="1"/>
</dbReference>
<dbReference type="CDD" id="cd00082">
    <property type="entry name" value="HisKA"/>
    <property type="match status" value="1"/>
</dbReference>
<evidence type="ECO:0000313" key="16">
    <source>
        <dbReference type="Proteomes" id="UP001144372"/>
    </source>
</evidence>
<keyword evidence="4 8" id="KW-0597">Phosphoprotein</keyword>
<dbReference type="GO" id="GO:0000155">
    <property type="term" value="F:phosphorelay sensor kinase activity"/>
    <property type="evidence" value="ECO:0007669"/>
    <property type="project" value="InterPro"/>
</dbReference>
<feature type="transmembrane region" description="Helical" evidence="9">
    <location>
        <begin position="15"/>
        <end position="34"/>
    </location>
</feature>
<dbReference type="InterPro" id="IPR000014">
    <property type="entry name" value="PAS"/>
</dbReference>
<dbReference type="Pfam" id="PF08447">
    <property type="entry name" value="PAS_3"/>
    <property type="match status" value="1"/>
</dbReference>
<keyword evidence="16" id="KW-1185">Reference proteome</keyword>
<dbReference type="GO" id="GO:0016020">
    <property type="term" value="C:membrane"/>
    <property type="evidence" value="ECO:0007669"/>
    <property type="project" value="UniProtKB-SubCell"/>
</dbReference>
<evidence type="ECO:0000256" key="2">
    <source>
        <dbReference type="ARBA" id="ARBA00004370"/>
    </source>
</evidence>
<dbReference type="SMART" id="SM00086">
    <property type="entry name" value="PAC"/>
    <property type="match status" value="1"/>
</dbReference>
<evidence type="ECO:0000256" key="3">
    <source>
        <dbReference type="ARBA" id="ARBA00012438"/>
    </source>
</evidence>
<sequence length="1231" mass="137000">MRHTFERTRNTRIKLWIPLLAAAALLAGLGRFCAEWRAGNADADLRARLLRQVVQISRAINPDLARKLTFTEADKGSPAYERLREQMTAYGRLIPQRGIYSMALRNGALLFGPENYAGDDPMASSPGTVHQKPAPENYEVFAKGKPVTIGPMTDEFGTFVSALAPVFDPRTGEVLMVVGMDIPADDWQAAVNAARRGPELITFLILLLILLVAGGIYWRNRLIMAHALPLRHMETVLIGVLGLTLTAVTTCLLREAEQREQARIFVEYSDSRMEAIQSVFRGIREDLASIARFCEASQHIDRQEFATFAEPLARSSTVEGYQWVALVPEKERARFEAEVQSEEFVDFPIWEKTAQGDQCRPLRRTVYFPVRYVVPWIDNKKDVGFDMGSEPLHRAAIDKAVATGLPTAVNPISMLPDGVEGPGMLVMQPVFAQETHSGKARNGAGPGRPLRGFAAGILRLQDILKVELTRFAAEVSFMDVCLLDLMGPQGPTLLATYPYERASNRPAIVDEDYLHRSPLTQIFPVFAFGRAFALVYHPTSEFYALHPLRQGWMGGCAGLFMTIVLTLFVGFLRNRQAYLESQVKARTAEVDEREKQFRDLFENALSGIALCEIVPDEHGNPVDYIYLHANAAFEKHTGLRVADILGKRATQVRPGIENTGLLQMFGKVAMGGEAVAFELFLEPAQRYYSINAYPMGEGRFAFVLFNITERKRAEEAVLELAGRLQHYLSISPIITYALKIEGDGIQSTWVSENIQEILGYTVEEALEPGWWAMHLHPGDREEVLKNTTHLFEKGNLTHEYRFLRKDGSILWINDQLQITKDNSGDAKEVVGAWTDITAQKEAEAEFKKLEAQFHQAQKMEAVGRLAGGVAHDFNNMLGVIQGYTELALMELTGQDSVRNHLEEVMSAANRSADLVRHLLAFARRQTVSPVVLNLNDTLSGMLKMFRRIIGEDIELAWIPGHELWEVKIDPSQIDQILANLVVNARDAIAGAGKITIETDNVKLDPAYCAVHAECIPGEYVRLAVSDDGCGMEREMLTKIFEPFFTTKELGKGTGLGLSTVFGIVKQNGGCINVYSEPEKGTTFKIYLPRFKAGRIDAAVESEAAAPHRGTETVLLVEDEKAMLELAKEMLQRLGYAVLCAGTPQTAMRLLAGEYSGPVHLLITDVVMPEMNGRELAKKLKPIQPNMKVLYMSGYTADVIAHRGVLEKGVNFIQKPFSMKSLAEKVRKALED</sequence>
<accession>A0A9W6D1M9</accession>
<evidence type="ECO:0000259" key="14">
    <source>
        <dbReference type="PROSITE" id="PS50839"/>
    </source>
</evidence>
<dbReference type="AlphaFoldDB" id="A0A9W6D1M9"/>
<dbReference type="Pfam" id="PF02518">
    <property type="entry name" value="HATPase_c"/>
    <property type="match status" value="1"/>
</dbReference>
<keyword evidence="7 9" id="KW-0472">Membrane</keyword>
<dbReference type="InterPro" id="IPR001610">
    <property type="entry name" value="PAC"/>
</dbReference>
<dbReference type="InterPro" id="IPR036097">
    <property type="entry name" value="HisK_dim/P_sf"/>
</dbReference>
<dbReference type="NCBIfam" id="TIGR00229">
    <property type="entry name" value="sensory_box"/>
    <property type="match status" value="1"/>
</dbReference>
<feature type="domain" description="Histidine kinase" evidence="10">
    <location>
        <begin position="868"/>
        <end position="1091"/>
    </location>
</feature>
<dbReference type="PROSITE" id="PS50113">
    <property type="entry name" value="PAC"/>
    <property type="match status" value="1"/>
</dbReference>
<dbReference type="PRINTS" id="PR00344">
    <property type="entry name" value="BCTRLSENSOR"/>
</dbReference>
<dbReference type="InterPro" id="IPR001789">
    <property type="entry name" value="Sig_transdc_resp-reg_receiver"/>
</dbReference>
<dbReference type="EMBL" id="BSDR01000001">
    <property type="protein sequence ID" value="GLI33628.1"/>
    <property type="molecule type" value="Genomic_DNA"/>
</dbReference>
<evidence type="ECO:0000256" key="7">
    <source>
        <dbReference type="ARBA" id="ARBA00023136"/>
    </source>
</evidence>
<dbReference type="PROSITE" id="PS50110">
    <property type="entry name" value="RESPONSE_REGULATORY"/>
    <property type="match status" value="1"/>
</dbReference>
<dbReference type="InterPro" id="IPR013655">
    <property type="entry name" value="PAS_fold_3"/>
</dbReference>
<evidence type="ECO:0000313" key="15">
    <source>
        <dbReference type="EMBL" id="GLI33628.1"/>
    </source>
</evidence>
<keyword evidence="5 9" id="KW-0812">Transmembrane</keyword>
<dbReference type="InterPro" id="IPR000700">
    <property type="entry name" value="PAS-assoc_C"/>
</dbReference>
<feature type="domain" description="PAC" evidence="13">
    <location>
        <begin position="796"/>
        <end position="848"/>
    </location>
</feature>
<dbReference type="SMART" id="SM01079">
    <property type="entry name" value="CHASE"/>
    <property type="match status" value="1"/>
</dbReference>
<comment type="caution">
    <text evidence="15">The sequence shown here is derived from an EMBL/GenBank/DDBJ whole genome shotgun (WGS) entry which is preliminary data.</text>
</comment>
<evidence type="ECO:0000259" key="13">
    <source>
        <dbReference type="PROSITE" id="PS50113"/>
    </source>
</evidence>
<dbReference type="InterPro" id="IPR013656">
    <property type="entry name" value="PAS_4"/>
</dbReference>
<dbReference type="SUPFAM" id="SSF47384">
    <property type="entry name" value="Homodimeric domain of signal transducing histidine kinase"/>
    <property type="match status" value="1"/>
</dbReference>
<dbReference type="EC" id="2.7.13.3" evidence="3"/>
<evidence type="ECO:0000256" key="8">
    <source>
        <dbReference type="PROSITE-ProRule" id="PRU00169"/>
    </source>
</evidence>
<feature type="domain" description="CHASE" evidence="14">
    <location>
        <begin position="296"/>
        <end position="484"/>
    </location>
</feature>
<keyword evidence="6 9" id="KW-1133">Transmembrane helix</keyword>
<evidence type="ECO:0000259" key="11">
    <source>
        <dbReference type="PROSITE" id="PS50110"/>
    </source>
</evidence>
<reference evidence="15" key="1">
    <citation type="submission" date="2022-12" db="EMBL/GenBank/DDBJ databases">
        <title>Reference genome sequencing for broad-spectrum identification of bacterial and archaeal isolates by mass spectrometry.</title>
        <authorList>
            <person name="Sekiguchi Y."/>
            <person name="Tourlousse D.M."/>
        </authorList>
    </citation>
    <scope>NUCLEOTIDE SEQUENCE</scope>
    <source>
        <strain evidence="15">ASRB1</strain>
    </source>
</reference>
<dbReference type="InterPro" id="IPR003594">
    <property type="entry name" value="HATPase_dom"/>
</dbReference>
<dbReference type="InterPro" id="IPR035965">
    <property type="entry name" value="PAS-like_dom_sf"/>
</dbReference>
<dbReference type="SMART" id="SM00387">
    <property type="entry name" value="HATPase_c"/>
    <property type="match status" value="1"/>
</dbReference>